<evidence type="ECO:0008006" key="3">
    <source>
        <dbReference type="Google" id="ProtNLM"/>
    </source>
</evidence>
<organism evidence="1 2">
    <name type="scientific">Ktedonobacter racemifer DSM 44963</name>
    <dbReference type="NCBI Taxonomy" id="485913"/>
    <lineage>
        <taxon>Bacteria</taxon>
        <taxon>Bacillati</taxon>
        <taxon>Chloroflexota</taxon>
        <taxon>Ktedonobacteria</taxon>
        <taxon>Ktedonobacterales</taxon>
        <taxon>Ktedonobacteraceae</taxon>
        <taxon>Ktedonobacter</taxon>
    </lineage>
</organism>
<evidence type="ECO:0000313" key="1">
    <source>
        <dbReference type="EMBL" id="EFH81237.1"/>
    </source>
</evidence>
<comment type="caution">
    <text evidence="1">The sequence shown here is derived from an EMBL/GenBank/DDBJ whole genome shotgun (WGS) entry which is preliminary data.</text>
</comment>
<dbReference type="eggNOG" id="COG3335">
    <property type="taxonomic scope" value="Bacteria"/>
</dbReference>
<dbReference type="STRING" id="485913.Krac_1942"/>
<proteinExistence type="predicted"/>
<accession>D6U3Z9</accession>
<protein>
    <recommendedName>
        <fullName evidence="3">Transposase</fullName>
    </recommendedName>
</protein>
<dbReference type="InParanoid" id="D6U3Z9"/>
<dbReference type="Proteomes" id="UP000004508">
    <property type="component" value="Unassembled WGS sequence"/>
</dbReference>
<evidence type="ECO:0000313" key="2">
    <source>
        <dbReference type="Proteomes" id="UP000004508"/>
    </source>
</evidence>
<reference evidence="1 2" key="1">
    <citation type="journal article" date="2011" name="Stand. Genomic Sci.">
        <title>Non-contiguous finished genome sequence and contextual data of the filamentous soil bacterium Ktedonobacter racemifer type strain (SOSP1-21).</title>
        <authorList>
            <person name="Chang Y.J."/>
            <person name="Land M."/>
            <person name="Hauser L."/>
            <person name="Chertkov O."/>
            <person name="Del Rio T.G."/>
            <person name="Nolan M."/>
            <person name="Copeland A."/>
            <person name="Tice H."/>
            <person name="Cheng J.F."/>
            <person name="Lucas S."/>
            <person name="Han C."/>
            <person name="Goodwin L."/>
            <person name="Pitluck S."/>
            <person name="Ivanova N."/>
            <person name="Ovchinikova G."/>
            <person name="Pati A."/>
            <person name="Chen A."/>
            <person name="Palaniappan K."/>
            <person name="Mavromatis K."/>
            <person name="Liolios K."/>
            <person name="Brettin T."/>
            <person name="Fiebig A."/>
            <person name="Rohde M."/>
            <person name="Abt B."/>
            <person name="Goker M."/>
            <person name="Detter J.C."/>
            <person name="Woyke T."/>
            <person name="Bristow J."/>
            <person name="Eisen J.A."/>
            <person name="Markowitz V."/>
            <person name="Hugenholtz P."/>
            <person name="Kyrpides N.C."/>
            <person name="Klenk H.P."/>
            <person name="Lapidus A."/>
        </authorList>
    </citation>
    <scope>NUCLEOTIDE SEQUENCE [LARGE SCALE GENOMIC DNA]</scope>
    <source>
        <strain evidence="2">DSM 44963</strain>
    </source>
</reference>
<dbReference type="RefSeq" id="WP_007918475.1">
    <property type="nucleotide sequence ID" value="NZ_ADVG01000004.1"/>
</dbReference>
<dbReference type="EMBL" id="ADVG01000004">
    <property type="protein sequence ID" value="EFH81237.1"/>
    <property type="molecule type" value="Genomic_DNA"/>
</dbReference>
<sequence length="64" mass="7169">MAAMEDVLELYEEEYDPQYPTVCFDEKPVSLIADVSPSQAVAPGVSARPDYEYQRNGTRNALLD</sequence>
<gene>
    <name evidence="1" type="ORF">Krac_1942</name>
</gene>
<name>D6U3Z9_KTERA</name>
<keyword evidence="2" id="KW-1185">Reference proteome</keyword>
<dbReference type="AlphaFoldDB" id="D6U3Z9"/>